<evidence type="ECO:0008006" key="4">
    <source>
        <dbReference type="Google" id="ProtNLM"/>
    </source>
</evidence>
<organism evidence="2 3">
    <name type="scientific">Streptomyces hazeniae</name>
    <dbReference type="NCBI Taxonomy" id="3075538"/>
    <lineage>
        <taxon>Bacteria</taxon>
        <taxon>Bacillati</taxon>
        <taxon>Actinomycetota</taxon>
        <taxon>Actinomycetes</taxon>
        <taxon>Kitasatosporales</taxon>
        <taxon>Streptomycetaceae</taxon>
        <taxon>Streptomyces</taxon>
    </lineage>
</organism>
<gene>
    <name evidence="2" type="ORF">RM572_27970</name>
</gene>
<feature type="region of interest" description="Disordered" evidence="1">
    <location>
        <begin position="67"/>
        <end position="90"/>
    </location>
</feature>
<evidence type="ECO:0000313" key="2">
    <source>
        <dbReference type="EMBL" id="MDT0382596.1"/>
    </source>
</evidence>
<accession>A0ABU2P170</accession>
<keyword evidence="3" id="KW-1185">Reference proteome</keyword>
<evidence type="ECO:0000256" key="1">
    <source>
        <dbReference type="SAM" id="MobiDB-lite"/>
    </source>
</evidence>
<comment type="caution">
    <text evidence="2">The sequence shown here is derived from an EMBL/GenBank/DDBJ whole genome shotgun (WGS) entry which is preliminary data.</text>
</comment>
<reference evidence="3" key="1">
    <citation type="submission" date="2023-07" db="EMBL/GenBank/DDBJ databases">
        <title>30 novel species of actinomycetes from the DSMZ collection.</title>
        <authorList>
            <person name="Nouioui I."/>
        </authorList>
    </citation>
    <scope>NUCLEOTIDE SEQUENCE [LARGE SCALE GENOMIC DNA]</scope>
    <source>
        <strain evidence="3">DSM 42041</strain>
    </source>
</reference>
<name>A0ABU2P170_9ACTN</name>
<protein>
    <recommendedName>
        <fullName evidence="4">Secreted protein</fullName>
    </recommendedName>
</protein>
<sequence>MPLRFAPAPATARQSVLSALDSGAGPGPARLRPELALPVHEITGVSRQGPPRTGLTGWRFLLAPAPAAPASDGEPAASGPASPSPMSAAETMPTADGWAFAHFRGGPYVSATLRALGQAEGLPLPYQPRLLSVPELYMLTLWLHSVPDADPAAHFPDAADLVIPLAPAPPGIASHQPQRVDTLLPLLTHRLRSVPLIGA</sequence>
<dbReference type="RefSeq" id="WP_311676173.1">
    <property type="nucleotide sequence ID" value="NZ_JAVREQ010000044.1"/>
</dbReference>
<dbReference type="Proteomes" id="UP001183414">
    <property type="component" value="Unassembled WGS sequence"/>
</dbReference>
<dbReference type="EMBL" id="JAVREQ010000044">
    <property type="protein sequence ID" value="MDT0382596.1"/>
    <property type="molecule type" value="Genomic_DNA"/>
</dbReference>
<proteinExistence type="predicted"/>
<evidence type="ECO:0000313" key="3">
    <source>
        <dbReference type="Proteomes" id="UP001183414"/>
    </source>
</evidence>